<protein>
    <submittedName>
        <fullName evidence="2">Uncharacterized protein</fullName>
    </submittedName>
</protein>
<keyword evidence="3" id="KW-1185">Reference proteome</keyword>
<sequence>MIKKYAYLLLNILLLLSLPCRAQQQPTSFRYYVNNHGGIFGADYLTLSSDHYYFLPLQRSMDAY</sequence>
<dbReference type="AlphaFoldDB" id="A0A1G7A8G3"/>
<evidence type="ECO:0000313" key="2">
    <source>
        <dbReference type="EMBL" id="SDE11174.1"/>
    </source>
</evidence>
<dbReference type="EMBL" id="FMZO01000022">
    <property type="protein sequence ID" value="SDE11174.1"/>
    <property type="molecule type" value="Genomic_DNA"/>
</dbReference>
<feature type="chain" id="PRO_5011700997" evidence="1">
    <location>
        <begin position="23"/>
        <end position="64"/>
    </location>
</feature>
<feature type="signal peptide" evidence="1">
    <location>
        <begin position="1"/>
        <end position="22"/>
    </location>
</feature>
<evidence type="ECO:0000256" key="1">
    <source>
        <dbReference type="SAM" id="SignalP"/>
    </source>
</evidence>
<proteinExistence type="predicted"/>
<organism evidence="2 3">
    <name type="scientific">Niabella drilacis (strain DSM 25811 / CCM 8410 / CCUG 62505 / LMG 26954 / E90)</name>
    <dbReference type="NCBI Taxonomy" id="1285928"/>
    <lineage>
        <taxon>Bacteria</taxon>
        <taxon>Pseudomonadati</taxon>
        <taxon>Bacteroidota</taxon>
        <taxon>Chitinophagia</taxon>
        <taxon>Chitinophagales</taxon>
        <taxon>Chitinophagaceae</taxon>
        <taxon>Niabella</taxon>
    </lineage>
</organism>
<accession>A0A1G7A8G3</accession>
<evidence type="ECO:0000313" key="3">
    <source>
        <dbReference type="Proteomes" id="UP000198757"/>
    </source>
</evidence>
<dbReference type="Proteomes" id="UP000198757">
    <property type="component" value="Unassembled WGS sequence"/>
</dbReference>
<keyword evidence="1" id="KW-0732">Signal</keyword>
<dbReference type="STRING" id="1285928.SAMN04487894_1224"/>
<gene>
    <name evidence="2" type="ORF">SAMN04487894_1224</name>
</gene>
<reference evidence="3" key="1">
    <citation type="submission" date="2016-10" db="EMBL/GenBank/DDBJ databases">
        <authorList>
            <person name="Varghese N."/>
            <person name="Submissions S."/>
        </authorList>
    </citation>
    <scope>NUCLEOTIDE SEQUENCE [LARGE SCALE GENOMIC DNA]</scope>
    <source>
        <strain evidence="3">DSM 25811 / CCM 8410 / LMG 26954 / E90</strain>
    </source>
</reference>
<name>A0A1G7A8G3_NIADE</name>